<keyword evidence="1 2" id="KW-0175">Coiled coil</keyword>
<dbReference type="InterPro" id="IPR049258">
    <property type="entry name" value="ODAD1_CC"/>
</dbReference>
<gene>
    <name evidence="5" type="ORF">FQA47_015920</name>
</gene>
<proteinExistence type="predicted"/>
<evidence type="ECO:0000313" key="6">
    <source>
        <dbReference type="Proteomes" id="UP000646548"/>
    </source>
</evidence>
<feature type="region of interest" description="Disordered" evidence="3">
    <location>
        <begin position="699"/>
        <end position="737"/>
    </location>
</feature>
<feature type="domain" description="ODAD1 central coiled coil region" evidence="4">
    <location>
        <begin position="97"/>
        <end position="366"/>
    </location>
</feature>
<organism evidence="5 6">
    <name type="scientific">Oryzias melastigma</name>
    <name type="common">Marine medaka</name>
    <dbReference type="NCBI Taxonomy" id="30732"/>
    <lineage>
        <taxon>Eukaryota</taxon>
        <taxon>Metazoa</taxon>
        <taxon>Chordata</taxon>
        <taxon>Craniata</taxon>
        <taxon>Vertebrata</taxon>
        <taxon>Euteleostomi</taxon>
        <taxon>Actinopterygii</taxon>
        <taxon>Neopterygii</taxon>
        <taxon>Teleostei</taxon>
        <taxon>Neoteleostei</taxon>
        <taxon>Acanthomorphata</taxon>
        <taxon>Ovalentaria</taxon>
        <taxon>Atherinomorphae</taxon>
        <taxon>Beloniformes</taxon>
        <taxon>Adrianichthyidae</taxon>
        <taxon>Oryziinae</taxon>
        <taxon>Oryzias</taxon>
    </lineage>
</organism>
<dbReference type="Proteomes" id="UP000646548">
    <property type="component" value="Unassembled WGS sequence"/>
</dbReference>
<feature type="region of interest" description="Disordered" evidence="3">
    <location>
        <begin position="217"/>
        <end position="240"/>
    </location>
</feature>
<evidence type="ECO:0000256" key="1">
    <source>
        <dbReference type="ARBA" id="ARBA00023054"/>
    </source>
</evidence>
<feature type="compositionally biased region" description="Basic and acidic residues" evidence="3">
    <location>
        <begin position="602"/>
        <end position="621"/>
    </location>
</feature>
<feature type="coiled-coil region" evidence="2">
    <location>
        <begin position="805"/>
        <end position="872"/>
    </location>
</feature>
<dbReference type="AlphaFoldDB" id="A0A834F9Y3"/>
<dbReference type="PANTHER" id="PTHR22091:SF1">
    <property type="entry name" value="COILED-COIL DOMAIN-CONTAINING PROTEIN 77"/>
    <property type="match status" value="1"/>
</dbReference>
<feature type="coiled-coil region" evidence="2">
    <location>
        <begin position="42"/>
        <end position="97"/>
    </location>
</feature>
<feature type="coiled-coil region" evidence="2">
    <location>
        <begin position="463"/>
        <end position="514"/>
    </location>
</feature>
<name>A0A834F9Y3_ORYME</name>
<accession>A0A834F9Y3</accession>
<sequence>MGESLHSSVIWDQDFIRKPQEDLQHLPAVHVRHPDSPDRDGLQSLIQKKDILDQQLESESQEHQKLQKEVSSAKLSLEELRKEVVRDTSKTERLKTQKAIRTLEYKRHRASIDLNVQVAKTRGLGEELQTLYNERTSFQQLYNKMNKELRDVRKKIREEMIVCAAADHERLEVQSKMAVTQEQAGEALTQTKAEILKLNRVIALEMTRRDFKVVKSSGRGGLDSSSGVTPQKFPTRAKQNMGDSGVVSLDALTEAFEKIQAASGVDDLDVLVNNFIKNEQKIFEQMSFLNIQQAKVTAHKELSSEIQAEIDSLRAEHLQQKEALSVSHKTNEEQWRRVESQIEDCEHKCITFTKIREDFEKELHSIPFTSLWKQLEIPEDDTTMLMSLLEQITNYLLTIQVLQKFKLLSMEVISPTRHFIDEEEELCSAAPQSSTRGSGQEEESPLPPVHERLAYLRPSRELLEFYRQKIAQYDGENEDLLRMLEKQRSIIDDQHKLQWELRQREGEIAELQNALSDMQVYLFQEREQSLRLYAENDRLKIRELEDRKKIQHLLGLVGPDAGEVTYFHREPPHKVTITQKRSDSAAEDELNLRPTKIRPAASRKESNKRSKAADGDSVDSLEKYKNDNQTLLLQVRGRSLKAASHTPLHNKLQRTQNLLHESTRDFLQLKFESRAHEKSWMAEKDGLLRELDSCHQRLRKAGPAGPEPGRVWQPGSSTARLRPQPQRGTEQPHREELKEELKQAQRLAEMYREQCIAMETELSQIREKGDVGREIFQERSEKMAKRLQVMTQRYEASEKRRVMEVEGFKTDLKQLRQKLKDVEKQLIKVTLNIGPDQDLAILHEVRQSNSRTKKLQEELMRLKAKIYGLENELRFS</sequence>
<evidence type="ECO:0000256" key="2">
    <source>
        <dbReference type="SAM" id="Coils"/>
    </source>
</evidence>
<feature type="region of interest" description="Disordered" evidence="3">
    <location>
        <begin position="579"/>
        <end position="621"/>
    </location>
</feature>
<evidence type="ECO:0000259" key="4">
    <source>
        <dbReference type="Pfam" id="PF21773"/>
    </source>
</evidence>
<evidence type="ECO:0000313" key="5">
    <source>
        <dbReference type="EMBL" id="KAF6723257.1"/>
    </source>
</evidence>
<feature type="region of interest" description="Disordered" evidence="3">
    <location>
        <begin position="426"/>
        <end position="450"/>
    </location>
</feature>
<evidence type="ECO:0000256" key="3">
    <source>
        <dbReference type="SAM" id="MobiDB-lite"/>
    </source>
</evidence>
<dbReference type="GO" id="GO:0005813">
    <property type="term" value="C:centrosome"/>
    <property type="evidence" value="ECO:0007669"/>
    <property type="project" value="TreeGrafter"/>
</dbReference>
<dbReference type="EMBL" id="WKFB01000435">
    <property type="protein sequence ID" value="KAF6723257.1"/>
    <property type="molecule type" value="Genomic_DNA"/>
</dbReference>
<protein>
    <submittedName>
        <fullName evidence="5">Coiled-coil domain-containing protein 77</fullName>
    </submittedName>
</protein>
<comment type="caution">
    <text evidence="5">The sequence shown here is derived from an EMBL/GenBank/DDBJ whole genome shotgun (WGS) entry which is preliminary data.</text>
</comment>
<dbReference type="Pfam" id="PF21773">
    <property type="entry name" value="ODAD1_CC"/>
    <property type="match status" value="1"/>
</dbReference>
<reference evidence="5" key="1">
    <citation type="journal article" name="BMC Genomics">
        <title>Long-read sequencing and de novo genome assembly of marine medaka (Oryzias melastigma).</title>
        <authorList>
            <person name="Liang P."/>
            <person name="Saqib H.S.A."/>
            <person name="Ni X."/>
            <person name="Shen Y."/>
        </authorList>
    </citation>
    <scope>NUCLEOTIDE SEQUENCE</scope>
    <source>
        <strain evidence="5">Bigg-433</strain>
    </source>
</reference>
<dbReference type="PANTHER" id="PTHR22091">
    <property type="entry name" value="COILED-COIL DOMAIN-CONTAINING PROTEIN 77"/>
    <property type="match status" value="1"/>
</dbReference>
<dbReference type="InterPro" id="IPR037696">
    <property type="entry name" value="CCDC77"/>
</dbReference>